<dbReference type="PANTHER" id="PTHR31694">
    <property type="entry name" value="DESICCATION-LIKE PROTEIN"/>
    <property type="match status" value="1"/>
</dbReference>
<dbReference type="RefSeq" id="WP_184506543.1">
    <property type="nucleotide sequence ID" value="NZ_JACHBT010000014.1"/>
</dbReference>
<gene>
    <name evidence="1" type="ORF">F4693_002644</name>
</gene>
<dbReference type="Proteomes" id="UP000522313">
    <property type="component" value="Unassembled WGS sequence"/>
</dbReference>
<dbReference type="EMBL" id="JACHBT010000014">
    <property type="protein sequence ID" value="MBB6505649.1"/>
    <property type="molecule type" value="Genomic_DNA"/>
</dbReference>
<proteinExistence type="predicted"/>
<reference evidence="1 2" key="2">
    <citation type="submission" date="2020-08" db="EMBL/GenBank/DDBJ databases">
        <authorList>
            <person name="Partida-Martinez L."/>
            <person name="Huntemann M."/>
            <person name="Clum A."/>
            <person name="Wang J."/>
            <person name="Palaniappan K."/>
            <person name="Ritter S."/>
            <person name="Chen I.-M."/>
            <person name="Stamatis D."/>
            <person name="Reddy T."/>
            <person name="O'Malley R."/>
            <person name="Daum C."/>
            <person name="Shapiro N."/>
            <person name="Ivanova N."/>
            <person name="Kyrpides N."/>
            <person name="Woyke T."/>
        </authorList>
    </citation>
    <scope>NUCLEOTIDE SEQUENCE [LARGE SCALE GENOMIC DNA]</scope>
    <source>
        <strain evidence="1 2">AS3.13</strain>
    </source>
</reference>
<name>A0A7X0JDP3_9SPHN</name>
<evidence type="ECO:0000313" key="2">
    <source>
        <dbReference type="Proteomes" id="UP000522313"/>
    </source>
</evidence>
<reference evidence="1 2" key="1">
    <citation type="submission" date="2020-08" db="EMBL/GenBank/DDBJ databases">
        <title>The Agave Microbiome: Exploring the role of microbial communities in plant adaptations to desert environments.</title>
        <authorList>
            <person name="Partida-Martinez L.P."/>
        </authorList>
    </citation>
    <scope>NUCLEOTIDE SEQUENCE [LARGE SCALE GENOMIC DNA]</scope>
    <source>
        <strain evidence="1 2">AS3.13</strain>
    </source>
</reference>
<protein>
    <recommendedName>
        <fullName evidence="3">Ferritin-like domain-containing protein</fullName>
    </recommendedName>
</protein>
<dbReference type="Pfam" id="PF13668">
    <property type="entry name" value="Ferritin_2"/>
    <property type="match status" value="1"/>
</dbReference>
<dbReference type="InterPro" id="IPR052965">
    <property type="entry name" value="Pigment-catalase-like"/>
</dbReference>
<organism evidence="1 2">
    <name type="scientific">Sphingomonas endophytica</name>
    <dbReference type="NCBI Taxonomy" id="869719"/>
    <lineage>
        <taxon>Bacteria</taxon>
        <taxon>Pseudomonadati</taxon>
        <taxon>Pseudomonadota</taxon>
        <taxon>Alphaproteobacteria</taxon>
        <taxon>Sphingomonadales</taxon>
        <taxon>Sphingomonadaceae</taxon>
        <taxon>Sphingomonas</taxon>
    </lineage>
</organism>
<dbReference type="PROSITE" id="PS51318">
    <property type="entry name" value="TAT"/>
    <property type="match status" value="1"/>
</dbReference>
<accession>A0A7X0JDP3</accession>
<evidence type="ECO:0008006" key="3">
    <source>
        <dbReference type="Google" id="ProtNLM"/>
    </source>
</evidence>
<dbReference type="PANTHER" id="PTHR31694:SF26">
    <property type="entry name" value="OS05G0151100 PROTEIN"/>
    <property type="match status" value="1"/>
</dbReference>
<sequence>MIDKDDNGTGAYGRRAFLRYVGSAATAGSLAALAGCGDKYGAEVIADTYKPTAPPTPAPAYTATDTDYLNFLLQIQYLTTGFFWRSAFGGSINPSLVTGTGATGGVSGGAQVQFSDELFLQGLREVALAEAERVVQLRALIGTGVTAQPAIAIGGGTGSPFDAIASRDAFPSSTPFDPYASLESYLLGASGLSFLGTSTARGIAFRLTNAANRDAVLGLLGGKAHHDTFFRIALWRAGLAKSTLYDTEDKMVLARNRLNGGDGTGGVANYENGVGNADGSNIVVLDVRNSNSGALLGRSPDLALNIAYASKTAVASGGFFPNGVNGTIKYSNAAN</sequence>
<evidence type="ECO:0000313" key="1">
    <source>
        <dbReference type="EMBL" id="MBB6505649.1"/>
    </source>
</evidence>
<dbReference type="AlphaFoldDB" id="A0A7X0JDP3"/>
<comment type="caution">
    <text evidence="1">The sequence shown here is derived from an EMBL/GenBank/DDBJ whole genome shotgun (WGS) entry which is preliminary data.</text>
</comment>
<dbReference type="InterPro" id="IPR006311">
    <property type="entry name" value="TAT_signal"/>
</dbReference>